<dbReference type="GO" id="GO:0044208">
    <property type="term" value="P:'de novo' AMP biosynthetic process"/>
    <property type="evidence" value="ECO:0007669"/>
    <property type="project" value="TreeGrafter"/>
</dbReference>
<dbReference type="InterPro" id="IPR020557">
    <property type="entry name" value="Fumarate_lyase_CS"/>
</dbReference>
<evidence type="ECO:0000256" key="3">
    <source>
        <dbReference type="ARBA" id="ARBA00004734"/>
    </source>
</evidence>
<comment type="caution">
    <text evidence="16">The sequence shown here is derived from an EMBL/GenBank/DDBJ whole genome shotgun (WGS) entry which is preliminary data.</text>
</comment>
<name>A0A9D1PYG0_9FIRM</name>
<dbReference type="InterPro" id="IPR019468">
    <property type="entry name" value="AdenyloSucc_lyase_C"/>
</dbReference>
<evidence type="ECO:0000256" key="7">
    <source>
        <dbReference type="ARBA" id="ARBA00017058"/>
    </source>
</evidence>
<dbReference type="PANTHER" id="PTHR43172">
    <property type="entry name" value="ADENYLOSUCCINATE LYASE"/>
    <property type="match status" value="1"/>
</dbReference>
<dbReference type="PROSITE" id="PS00163">
    <property type="entry name" value="FUMARATE_LYASES"/>
    <property type="match status" value="1"/>
</dbReference>
<evidence type="ECO:0000256" key="9">
    <source>
        <dbReference type="ARBA" id="ARBA00022755"/>
    </source>
</evidence>
<dbReference type="SMART" id="SM00998">
    <property type="entry name" value="ADSL_C"/>
    <property type="match status" value="1"/>
</dbReference>
<evidence type="ECO:0000256" key="4">
    <source>
        <dbReference type="ARBA" id="ARBA00008273"/>
    </source>
</evidence>
<dbReference type="GO" id="GO:0070626">
    <property type="term" value="F:(S)-2-(5-amino-1-(5-phospho-D-ribosyl)imidazole-4-carboxamido) succinate lyase (fumarate-forming) activity"/>
    <property type="evidence" value="ECO:0007669"/>
    <property type="project" value="TreeGrafter"/>
</dbReference>
<accession>A0A9D1PYG0</accession>
<dbReference type="GO" id="GO:0004018">
    <property type="term" value="F:N6-(1,2-dicarboxyethyl)AMP AMP-lyase (fumarate-forming) activity"/>
    <property type="evidence" value="ECO:0007669"/>
    <property type="project" value="UniProtKB-UniRule"/>
</dbReference>
<evidence type="ECO:0000256" key="12">
    <source>
        <dbReference type="ARBA" id="ARBA00047513"/>
    </source>
</evidence>
<evidence type="ECO:0000256" key="6">
    <source>
        <dbReference type="ARBA" id="ARBA00012339"/>
    </source>
</evidence>
<dbReference type="Proteomes" id="UP000823990">
    <property type="component" value="Unassembled WGS sequence"/>
</dbReference>
<dbReference type="InterPro" id="IPR008948">
    <property type="entry name" value="L-Aspartase-like"/>
</dbReference>
<evidence type="ECO:0000256" key="1">
    <source>
        <dbReference type="ARBA" id="ARBA00000598"/>
    </source>
</evidence>
<protein>
    <recommendedName>
        <fullName evidence="7 13">Adenylosuccinate lyase</fullName>
        <shortName evidence="14">ASL</shortName>
        <ecNumber evidence="6 13">4.3.2.2</ecNumber>
    </recommendedName>
    <alternativeName>
        <fullName evidence="11 14">Adenylosuccinase</fullName>
    </alternativeName>
</protein>
<evidence type="ECO:0000256" key="14">
    <source>
        <dbReference type="RuleBase" id="RU361172"/>
    </source>
</evidence>
<dbReference type="NCBIfam" id="TIGR00928">
    <property type="entry name" value="purB"/>
    <property type="match status" value="1"/>
</dbReference>
<reference evidence="16" key="2">
    <citation type="submission" date="2021-04" db="EMBL/GenBank/DDBJ databases">
        <authorList>
            <person name="Gilroy R."/>
        </authorList>
    </citation>
    <scope>NUCLEOTIDE SEQUENCE</scope>
    <source>
        <strain evidence="16">12435</strain>
    </source>
</reference>
<dbReference type="AlphaFoldDB" id="A0A9D1PYG0"/>
<evidence type="ECO:0000313" key="17">
    <source>
        <dbReference type="Proteomes" id="UP000823990"/>
    </source>
</evidence>
<evidence type="ECO:0000256" key="13">
    <source>
        <dbReference type="NCBIfam" id="TIGR00928"/>
    </source>
</evidence>
<keyword evidence="10 14" id="KW-0456">Lyase</keyword>
<comment type="subunit">
    <text evidence="5">Homotetramer. Residues from neighboring subunits contribute catalytic and substrate-binding residues to each active site.</text>
</comment>
<dbReference type="Gene3D" id="1.20.200.10">
    <property type="entry name" value="Fumarase/aspartase (Central domain)"/>
    <property type="match status" value="1"/>
</dbReference>
<gene>
    <name evidence="16" type="ORF">H9892_01025</name>
</gene>
<evidence type="ECO:0000256" key="11">
    <source>
        <dbReference type="ARBA" id="ARBA00030717"/>
    </source>
</evidence>
<comment type="pathway">
    <text evidence="2 14">Purine metabolism; IMP biosynthesis via de novo pathway; 5-amino-1-(5-phospho-D-ribosyl)imidazole-4-carboxamide from 5-amino-1-(5-phospho-D-ribosyl)imidazole-4-carboxylate: step 2/2.</text>
</comment>
<dbReference type="Gene3D" id="1.10.40.30">
    <property type="entry name" value="Fumarase/aspartase (C-terminal domain)"/>
    <property type="match status" value="1"/>
</dbReference>
<dbReference type="FunFam" id="1.10.275.60:FF:000001">
    <property type="entry name" value="Adenylosuccinate lyase"/>
    <property type="match status" value="1"/>
</dbReference>
<dbReference type="GO" id="GO:0008652">
    <property type="term" value="P:amino acid biosynthetic process"/>
    <property type="evidence" value="ECO:0007669"/>
    <property type="project" value="UniProtKB-KW"/>
</dbReference>
<dbReference type="InterPro" id="IPR004769">
    <property type="entry name" value="Pur_lyase"/>
</dbReference>
<dbReference type="CDD" id="cd03302">
    <property type="entry name" value="Adenylsuccinate_lyase_2"/>
    <property type="match status" value="1"/>
</dbReference>
<comment type="pathway">
    <text evidence="3 14">Purine metabolism; AMP biosynthesis via de novo pathway; AMP from IMP: step 2/2.</text>
</comment>
<comment type="catalytic activity">
    <reaction evidence="12 14">
        <text>N(6)-(1,2-dicarboxyethyl)-AMP = fumarate + AMP</text>
        <dbReference type="Rhea" id="RHEA:16853"/>
        <dbReference type="ChEBI" id="CHEBI:29806"/>
        <dbReference type="ChEBI" id="CHEBI:57567"/>
        <dbReference type="ChEBI" id="CHEBI:456215"/>
        <dbReference type="EC" id="4.3.2.2"/>
    </reaction>
</comment>
<evidence type="ECO:0000313" key="16">
    <source>
        <dbReference type="EMBL" id="HIW01914.1"/>
    </source>
</evidence>
<dbReference type="PANTHER" id="PTHR43172:SF1">
    <property type="entry name" value="ADENYLOSUCCINATE LYASE"/>
    <property type="match status" value="1"/>
</dbReference>
<organism evidence="16 17">
    <name type="scientific">Candidatus Protoclostridium stercorigallinarum</name>
    <dbReference type="NCBI Taxonomy" id="2838741"/>
    <lineage>
        <taxon>Bacteria</taxon>
        <taxon>Bacillati</taxon>
        <taxon>Bacillota</taxon>
        <taxon>Clostridia</taxon>
        <taxon>Candidatus Protoclostridium</taxon>
    </lineage>
</organism>
<dbReference type="FunFam" id="1.10.40.30:FF:000005">
    <property type="entry name" value="Adenylosuccinate lyase"/>
    <property type="match status" value="1"/>
</dbReference>
<dbReference type="Gene3D" id="1.10.275.60">
    <property type="match status" value="1"/>
</dbReference>
<evidence type="ECO:0000256" key="5">
    <source>
        <dbReference type="ARBA" id="ARBA00011668"/>
    </source>
</evidence>
<proteinExistence type="inferred from homology"/>
<evidence type="ECO:0000256" key="10">
    <source>
        <dbReference type="ARBA" id="ARBA00023239"/>
    </source>
</evidence>
<comment type="similarity">
    <text evidence="4 14">Belongs to the lyase 1 family. Adenylosuccinate lyase subfamily.</text>
</comment>
<feature type="domain" description="Adenylosuccinate lyase C-terminal" evidence="15">
    <location>
        <begin position="369"/>
        <end position="453"/>
    </location>
</feature>
<dbReference type="GO" id="GO:0005829">
    <property type="term" value="C:cytosol"/>
    <property type="evidence" value="ECO:0007669"/>
    <property type="project" value="TreeGrafter"/>
</dbReference>
<dbReference type="EC" id="4.3.2.2" evidence="6 13"/>
<dbReference type="InterPro" id="IPR000362">
    <property type="entry name" value="Fumarate_lyase_fam"/>
</dbReference>
<keyword evidence="9 14" id="KW-0658">Purine biosynthesis</keyword>
<keyword evidence="8" id="KW-0028">Amino-acid biosynthesis</keyword>
<dbReference type="Pfam" id="PF00206">
    <property type="entry name" value="Lyase_1"/>
    <property type="match status" value="1"/>
</dbReference>
<comment type="catalytic activity">
    <reaction evidence="1 14">
        <text>(2S)-2-[5-amino-1-(5-phospho-beta-D-ribosyl)imidazole-4-carboxamido]succinate = 5-amino-1-(5-phospho-beta-D-ribosyl)imidazole-4-carboxamide + fumarate</text>
        <dbReference type="Rhea" id="RHEA:23920"/>
        <dbReference type="ChEBI" id="CHEBI:29806"/>
        <dbReference type="ChEBI" id="CHEBI:58443"/>
        <dbReference type="ChEBI" id="CHEBI:58475"/>
        <dbReference type="EC" id="4.3.2.2"/>
    </reaction>
</comment>
<dbReference type="Pfam" id="PF10397">
    <property type="entry name" value="ADSL_C"/>
    <property type="match status" value="1"/>
</dbReference>
<evidence type="ECO:0000256" key="2">
    <source>
        <dbReference type="ARBA" id="ARBA00004706"/>
    </source>
</evidence>
<reference evidence="16" key="1">
    <citation type="journal article" date="2021" name="PeerJ">
        <title>Extensive microbial diversity within the chicken gut microbiome revealed by metagenomics and culture.</title>
        <authorList>
            <person name="Gilroy R."/>
            <person name="Ravi A."/>
            <person name="Getino M."/>
            <person name="Pursley I."/>
            <person name="Horton D.L."/>
            <person name="Alikhan N.F."/>
            <person name="Baker D."/>
            <person name="Gharbi K."/>
            <person name="Hall N."/>
            <person name="Watson M."/>
            <person name="Adriaenssens E.M."/>
            <person name="Foster-Nyarko E."/>
            <person name="Jarju S."/>
            <person name="Secka A."/>
            <person name="Antonio M."/>
            <person name="Oren A."/>
            <person name="Chaudhuri R.R."/>
            <person name="La Ragione R."/>
            <person name="Hildebrand F."/>
            <person name="Pallen M.J."/>
        </authorList>
    </citation>
    <scope>NUCLEOTIDE SEQUENCE</scope>
    <source>
        <strain evidence="16">12435</strain>
    </source>
</reference>
<dbReference type="InterPro" id="IPR022761">
    <property type="entry name" value="Fumarate_lyase_N"/>
</dbReference>
<dbReference type="PRINTS" id="PR00149">
    <property type="entry name" value="FUMRATELYASE"/>
</dbReference>
<dbReference type="EMBL" id="DXHS01000017">
    <property type="protein sequence ID" value="HIW01914.1"/>
    <property type="molecule type" value="Genomic_DNA"/>
</dbReference>
<evidence type="ECO:0000256" key="8">
    <source>
        <dbReference type="ARBA" id="ARBA00022605"/>
    </source>
</evidence>
<dbReference type="SUPFAM" id="SSF48557">
    <property type="entry name" value="L-aspartase-like"/>
    <property type="match status" value="1"/>
</dbReference>
<sequence length="475" mass="53488">MKDTYENPLITRYASKEMARVFSDDNRFTTWRKLWIALAEGEKKLGLDITDEQIAQMKAHVSDINYDVAAAREKEVRHDVMAHVYAFGQLAPAAMPIIHLGATSCYVTDNAEVILMREALELVKGKLLQVMKKLSAFALEYKGMPTLGFTHLQPAQLTTVGKRACLWLQDLMMDYEDITALIAGLKLRGVKGTTGTQASFMTLFDGDGEKVKALEKYVVEKMGFKSAFAVSGQTYTRKLDYNILSVLSRIAQSAYKFANDLRILQNMKEMEEPFEKHQIGSSAMAYKRNPMRSERMCALARYVITLPENEAITASTQWFERTLDDSANKRITIPQAFLAIDGILNLYVNIAGGMVVYDKVIAKHIAAELPFMATETILMECVKAGGDRQELHELIRRHSMDAGKVVKQDGGENDLISRIKKDKAFAPVWDHIDRIMDPKNFIGRAEAQTEEFIGEHIVPILRSEKISDKETAINV</sequence>
<evidence type="ECO:0000259" key="15">
    <source>
        <dbReference type="SMART" id="SM00998"/>
    </source>
</evidence>